<dbReference type="OrthoDB" id="1701769at2759"/>
<evidence type="ECO:0000256" key="7">
    <source>
        <dbReference type="ARBA" id="ARBA00022833"/>
    </source>
</evidence>
<evidence type="ECO:0000313" key="11">
    <source>
        <dbReference type="Proteomes" id="UP000799421"/>
    </source>
</evidence>
<evidence type="ECO:0000256" key="1">
    <source>
        <dbReference type="ARBA" id="ARBA00001947"/>
    </source>
</evidence>
<dbReference type="GO" id="GO:0002100">
    <property type="term" value="P:tRNA wobble adenosine to inosine editing"/>
    <property type="evidence" value="ECO:0007669"/>
    <property type="project" value="TreeGrafter"/>
</dbReference>
<dbReference type="GO" id="GO:0008270">
    <property type="term" value="F:zinc ion binding"/>
    <property type="evidence" value="ECO:0007669"/>
    <property type="project" value="InterPro"/>
</dbReference>
<organism evidence="10 11">
    <name type="scientific">Piedraia hortae CBS 480.64</name>
    <dbReference type="NCBI Taxonomy" id="1314780"/>
    <lineage>
        <taxon>Eukaryota</taxon>
        <taxon>Fungi</taxon>
        <taxon>Dikarya</taxon>
        <taxon>Ascomycota</taxon>
        <taxon>Pezizomycotina</taxon>
        <taxon>Dothideomycetes</taxon>
        <taxon>Dothideomycetidae</taxon>
        <taxon>Capnodiales</taxon>
        <taxon>Piedraiaceae</taxon>
        <taxon>Piedraia</taxon>
    </lineage>
</organism>
<comment type="catalytic activity">
    <reaction evidence="8">
        <text>adenosine(34) in tRNA + H2O + H(+) = inosine(34) in tRNA + NH4(+)</text>
        <dbReference type="Rhea" id="RHEA:43168"/>
        <dbReference type="Rhea" id="RHEA-COMP:10373"/>
        <dbReference type="Rhea" id="RHEA-COMP:10374"/>
        <dbReference type="ChEBI" id="CHEBI:15377"/>
        <dbReference type="ChEBI" id="CHEBI:15378"/>
        <dbReference type="ChEBI" id="CHEBI:28938"/>
        <dbReference type="ChEBI" id="CHEBI:74411"/>
        <dbReference type="ChEBI" id="CHEBI:82852"/>
        <dbReference type="EC" id="3.5.4.33"/>
    </reaction>
</comment>
<protein>
    <recommendedName>
        <fullName evidence="3">tRNA(adenine(34)) deaminase</fullName>
        <ecNumber evidence="3">3.5.4.33</ecNumber>
    </recommendedName>
</protein>
<evidence type="ECO:0000256" key="2">
    <source>
        <dbReference type="ARBA" id="ARBA00010669"/>
    </source>
</evidence>
<comment type="cofactor">
    <cofactor evidence="1">
        <name>Zn(2+)</name>
        <dbReference type="ChEBI" id="CHEBI:29105"/>
    </cofactor>
</comment>
<dbReference type="Proteomes" id="UP000799421">
    <property type="component" value="Unassembled WGS sequence"/>
</dbReference>
<keyword evidence="5" id="KW-0479">Metal-binding</keyword>
<evidence type="ECO:0000256" key="5">
    <source>
        <dbReference type="ARBA" id="ARBA00022723"/>
    </source>
</evidence>
<dbReference type="InterPro" id="IPR016192">
    <property type="entry name" value="APOBEC/CMP_deaminase_Zn-bd"/>
</dbReference>
<dbReference type="EC" id="3.5.4.33" evidence="3"/>
<reference evidence="10" key="1">
    <citation type="journal article" date="2020" name="Stud. Mycol.">
        <title>101 Dothideomycetes genomes: a test case for predicting lifestyles and emergence of pathogens.</title>
        <authorList>
            <person name="Haridas S."/>
            <person name="Albert R."/>
            <person name="Binder M."/>
            <person name="Bloem J."/>
            <person name="Labutti K."/>
            <person name="Salamov A."/>
            <person name="Andreopoulos B."/>
            <person name="Baker S."/>
            <person name="Barry K."/>
            <person name="Bills G."/>
            <person name="Bluhm B."/>
            <person name="Cannon C."/>
            <person name="Castanera R."/>
            <person name="Culley D."/>
            <person name="Daum C."/>
            <person name="Ezra D."/>
            <person name="Gonzalez J."/>
            <person name="Henrissat B."/>
            <person name="Kuo A."/>
            <person name="Liang C."/>
            <person name="Lipzen A."/>
            <person name="Lutzoni F."/>
            <person name="Magnuson J."/>
            <person name="Mondo S."/>
            <person name="Nolan M."/>
            <person name="Ohm R."/>
            <person name="Pangilinan J."/>
            <person name="Park H.-J."/>
            <person name="Ramirez L."/>
            <person name="Alfaro M."/>
            <person name="Sun H."/>
            <person name="Tritt A."/>
            <person name="Yoshinaga Y."/>
            <person name="Zwiers L.-H."/>
            <person name="Turgeon B."/>
            <person name="Goodwin S."/>
            <person name="Spatafora J."/>
            <person name="Crous P."/>
            <person name="Grigoriev I."/>
        </authorList>
    </citation>
    <scope>NUCLEOTIDE SEQUENCE</scope>
    <source>
        <strain evidence="10">CBS 480.64</strain>
    </source>
</reference>
<dbReference type="PROSITE" id="PS00903">
    <property type="entry name" value="CYT_DCMP_DEAMINASES_1"/>
    <property type="match status" value="1"/>
</dbReference>
<keyword evidence="7" id="KW-0862">Zinc</keyword>
<dbReference type="PANTHER" id="PTHR11079">
    <property type="entry name" value="CYTOSINE DEAMINASE FAMILY MEMBER"/>
    <property type="match status" value="1"/>
</dbReference>
<sequence length="224" mass="24323">MNSATKTPNVSVFAPIPNREYHQGFMRKAIEMAELALASDETPVGCVFVHDGQIIGRGINGTNASLNGTRHAEFVALAEVMAKHPQNILQESDLYVTVEPCIMCASALRQYGIRAVYFGCLNDRFGGCGGVMTVHSDKAVDPPYPVYGGLFREEAIMLLRKFYVQENNKAPEPKPKKNRELKTEILPIVQAVNVRGKRKGGTAQLNRAVVQAAEATVSSSAASS</sequence>
<accession>A0A6A7BZE0</accession>
<dbReference type="FunFam" id="3.40.140.10:FF:000039">
    <property type="entry name" value="tRNA-specific adenosine deaminase"/>
    <property type="match status" value="1"/>
</dbReference>
<proteinExistence type="inferred from homology"/>
<dbReference type="SUPFAM" id="SSF53927">
    <property type="entry name" value="Cytidine deaminase-like"/>
    <property type="match status" value="1"/>
</dbReference>
<comment type="similarity">
    <text evidence="2">Belongs to the cytidine and deoxycytidylate deaminase family. ADAT2 subfamily.</text>
</comment>
<evidence type="ECO:0000259" key="9">
    <source>
        <dbReference type="PROSITE" id="PS51747"/>
    </source>
</evidence>
<dbReference type="GO" id="GO:0052718">
    <property type="term" value="C:tRNA-specific adenosine-34 deaminase complex"/>
    <property type="evidence" value="ECO:0007669"/>
    <property type="project" value="UniProtKB-ARBA"/>
</dbReference>
<keyword evidence="4" id="KW-0819">tRNA processing</keyword>
<dbReference type="InterPro" id="IPR002125">
    <property type="entry name" value="CMP_dCMP_dom"/>
</dbReference>
<dbReference type="GO" id="GO:0005634">
    <property type="term" value="C:nucleus"/>
    <property type="evidence" value="ECO:0007669"/>
    <property type="project" value="TreeGrafter"/>
</dbReference>
<dbReference type="Gene3D" id="3.40.140.10">
    <property type="entry name" value="Cytidine Deaminase, domain 2"/>
    <property type="match status" value="1"/>
</dbReference>
<dbReference type="CDD" id="cd01285">
    <property type="entry name" value="nucleoside_deaminase"/>
    <property type="match status" value="1"/>
</dbReference>
<feature type="domain" description="CMP/dCMP-type deaminase" evidence="9">
    <location>
        <begin position="20"/>
        <end position="130"/>
    </location>
</feature>
<evidence type="ECO:0000256" key="4">
    <source>
        <dbReference type="ARBA" id="ARBA00022694"/>
    </source>
</evidence>
<evidence type="ECO:0000256" key="6">
    <source>
        <dbReference type="ARBA" id="ARBA00022801"/>
    </source>
</evidence>
<evidence type="ECO:0000313" key="10">
    <source>
        <dbReference type="EMBL" id="KAF2859868.1"/>
    </source>
</evidence>
<dbReference type="InterPro" id="IPR016193">
    <property type="entry name" value="Cytidine_deaminase-like"/>
</dbReference>
<dbReference type="PROSITE" id="PS51747">
    <property type="entry name" value="CYT_DCMP_DEAMINASES_2"/>
    <property type="match status" value="1"/>
</dbReference>
<dbReference type="GO" id="GO:0005737">
    <property type="term" value="C:cytoplasm"/>
    <property type="evidence" value="ECO:0007669"/>
    <property type="project" value="TreeGrafter"/>
</dbReference>
<name>A0A6A7BZE0_9PEZI</name>
<keyword evidence="11" id="KW-1185">Reference proteome</keyword>
<dbReference type="AlphaFoldDB" id="A0A6A7BZE0"/>
<dbReference type="PANTHER" id="PTHR11079:SF149">
    <property type="entry name" value="TRNA-SPECIFIC ADENOSINE DEAMINASE 2"/>
    <property type="match status" value="1"/>
</dbReference>
<dbReference type="Pfam" id="PF00383">
    <property type="entry name" value="dCMP_cyt_deam_1"/>
    <property type="match status" value="1"/>
</dbReference>
<gene>
    <name evidence="10" type="ORF">K470DRAFT_258392</name>
</gene>
<evidence type="ECO:0000256" key="8">
    <source>
        <dbReference type="ARBA" id="ARBA00048045"/>
    </source>
</evidence>
<dbReference type="EMBL" id="MU005987">
    <property type="protein sequence ID" value="KAF2859868.1"/>
    <property type="molecule type" value="Genomic_DNA"/>
</dbReference>
<evidence type="ECO:0000256" key="3">
    <source>
        <dbReference type="ARBA" id="ARBA00012740"/>
    </source>
</evidence>
<keyword evidence="6" id="KW-0378">Hydrolase</keyword>
<dbReference type="GO" id="GO:0052717">
    <property type="term" value="F:tRNA-specific adenosine-34 deaminase activity"/>
    <property type="evidence" value="ECO:0007669"/>
    <property type="project" value="UniProtKB-EC"/>
</dbReference>